<evidence type="ECO:0000313" key="3">
    <source>
        <dbReference type="EMBL" id="EFA78299.1"/>
    </source>
</evidence>
<feature type="transmembrane region" description="Helical" evidence="2">
    <location>
        <begin position="441"/>
        <end position="462"/>
    </location>
</feature>
<evidence type="ECO:0008006" key="5">
    <source>
        <dbReference type="Google" id="ProtNLM"/>
    </source>
</evidence>
<feature type="transmembrane region" description="Helical" evidence="2">
    <location>
        <begin position="107"/>
        <end position="127"/>
    </location>
</feature>
<dbReference type="GO" id="GO:0016020">
    <property type="term" value="C:membrane"/>
    <property type="evidence" value="ECO:0007669"/>
    <property type="project" value="TreeGrafter"/>
</dbReference>
<feature type="compositionally biased region" description="Acidic residues" evidence="1">
    <location>
        <begin position="495"/>
        <end position="507"/>
    </location>
</feature>
<evidence type="ECO:0000313" key="4">
    <source>
        <dbReference type="Proteomes" id="UP000001396"/>
    </source>
</evidence>
<feature type="region of interest" description="Disordered" evidence="1">
    <location>
        <begin position="473"/>
        <end position="531"/>
    </location>
</feature>
<dbReference type="EMBL" id="ADBJ01000038">
    <property type="protein sequence ID" value="EFA78299.1"/>
    <property type="molecule type" value="Genomic_DNA"/>
</dbReference>
<comment type="caution">
    <text evidence="3">The sequence shown here is derived from an EMBL/GenBank/DDBJ whole genome shotgun (WGS) entry which is preliminary data.</text>
</comment>
<feature type="compositionally biased region" description="Low complexity" evidence="1">
    <location>
        <begin position="473"/>
        <end position="494"/>
    </location>
</feature>
<evidence type="ECO:0000256" key="1">
    <source>
        <dbReference type="SAM" id="MobiDB-lite"/>
    </source>
</evidence>
<dbReference type="AlphaFoldDB" id="D3BK69"/>
<keyword evidence="2" id="KW-0812">Transmembrane</keyword>
<dbReference type="OMA" id="GHTGMNA"/>
<feature type="transmembrane region" description="Helical" evidence="2">
    <location>
        <begin position="311"/>
        <end position="329"/>
    </location>
</feature>
<accession>D3BK69</accession>
<protein>
    <recommendedName>
        <fullName evidence="5">EamA domain-containing protein</fullName>
    </recommendedName>
</protein>
<feature type="region of interest" description="Disordered" evidence="1">
    <location>
        <begin position="1"/>
        <end position="38"/>
    </location>
</feature>
<gene>
    <name evidence="3" type="ORF">PPL_08950</name>
</gene>
<keyword evidence="2" id="KW-1133">Transmembrane helix</keyword>
<feature type="transmembrane region" description="Helical" evidence="2">
    <location>
        <begin position="374"/>
        <end position="393"/>
    </location>
</feature>
<proteinExistence type="predicted"/>
<sequence length="531" mass="58169">MEYSDKNYHQLPTTAVLSDQSLKSGGGHPYDESDDINNRVDYEKSDDIIIDSENGADDRGGGGAIVALNDNETGGVDAYDEKEIEKQQLKSNGGNNGDSGKKKKTPFWCWILLVSALLAMSSSGPALKLIDAPPLRKASWRLQTTSYILLIGFLSDLHTLYPLLNFHLTRAFASAVPGVVIRLLPLAWQMVINDLIASKLPSIDERRSLQSEIRAKFLSWRTWLILVGTGIALGLHFGFWITSLNETSLSHSLLFVTSNPILIVITMLVMRKPISKGEIIGCIIGFLGLVLTMFDSLFLSSGEDNGQSPTVYGDVLALLGAVTVTFYLFAGSNLRSWLSLYLYAFPVTAVASIFLTIGSFILETMPPPTEQQSYGIWGWMSPAFILPTLYVALSPGFVGHTGMNAIIKYIEPVVISVTLLLEPPIGTLMGYVLGVGDVPGVFTYIGGPIVVAGCGLVTISSYRRTKQQLLQQQQAEEQQLQQPMSNSIDINDIPLNDDNDDDNEINDEYGHSNDDNQELDLIPMDTIKANH</sequence>
<evidence type="ECO:0000256" key="2">
    <source>
        <dbReference type="SAM" id="Phobius"/>
    </source>
</evidence>
<dbReference type="RefSeq" id="XP_020430424.1">
    <property type="nucleotide sequence ID" value="XM_020579749.1"/>
</dbReference>
<feature type="compositionally biased region" description="Polar residues" evidence="1">
    <location>
        <begin position="10"/>
        <end position="23"/>
    </location>
</feature>
<organism evidence="3 4">
    <name type="scientific">Heterostelium pallidum (strain ATCC 26659 / Pp 5 / PN500)</name>
    <name type="common">Cellular slime mold</name>
    <name type="synonym">Polysphondylium pallidum</name>
    <dbReference type="NCBI Taxonomy" id="670386"/>
    <lineage>
        <taxon>Eukaryota</taxon>
        <taxon>Amoebozoa</taxon>
        <taxon>Evosea</taxon>
        <taxon>Eumycetozoa</taxon>
        <taxon>Dictyostelia</taxon>
        <taxon>Acytosteliales</taxon>
        <taxon>Acytosteliaceae</taxon>
        <taxon>Heterostelium</taxon>
    </lineage>
</organism>
<feature type="transmembrane region" description="Helical" evidence="2">
    <location>
        <begin position="223"/>
        <end position="241"/>
    </location>
</feature>
<keyword evidence="2" id="KW-0472">Membrane</keyword>
<feature type="transmembrane region" description="Helical" evidence="2">
    <location>
        <begin position="253"/>
        <end position="270"/>
    </location>
</feature>
<feature type="transmembrane region" description="Helical" evidence="2">
    <location>
        <begin position="147"/>
        <end position="164"/>
    </location>
</feature>
<dbReference type="SUPFAM" id="SSF103481">
    <property type="entry name" value="Multidrug resistance efflux transporter EmrE"/>
    <property type="match status" value="2"/>
</dbReference>
<reference evidence="3 4" key="1">
    <citation type="journal article" date="2011" name="Genome Res.">
        <title>Phylogeny-wide analysis of social amoeba genomes highlights ancient origins for complex intercellular communication.</title>
        <authorList>
            <person name="Heidel A.J."/>
            <person name="Lawal H.M."/>
            <person name="Felder M."/>
            <person name="Schilde C."/>
            <person name="Helps N.R."/>
            <person name="Tunggal B."/>
            <person name="Rivero F."/>
            <person name="John U."/>
            <person name="Schleicher M."/>
            <person name="Eichinger L."/>
            <person name="Platzer M."/>
            <person name="Noegel A.A."/>
            <person name="Schaap P."/>
            <person name="Gloeckner G."/>
        </authorList>
    </citation>
    <scope>NUCLEOTIDE SEQUENCE [LARGE SCALE GENOMIC DNA]</scope>
    <source>
        <strain evidence="4">ATCC 26659 / Pp 5 / PN500</strain>
    </source>
</reference>
<keyword evidence="4" id="KW-1185">Reference proteome</keyword>
<dbReference type="InParanoid" id="D3BK69"/>
<dbReference type="PANTHER" id="PTHR22911">
    <property type="entry name" value="ACYL-MALONYL CONDENSING ENZYME-RELATED"/>
    <property type="match status" value="1"/>
</dbReference>
<dbReference type="Proteomes" id="UP000001396">
    <property type="component" value="Unassembled WGS sequence"/>
</dbReference>
<name>D3BK69_HETP5</name>
<dbReference type="GeneID" id="31364426"/>
<dbReference type="InterPro" id="IPR037185">
    <property type="entry name" value="EmrE-like"/>
</dbReference>
<feature type="transmembrane region" description="Helical" evidence="2">
    <location>
        <begin position="279"/>
        <end position="299"/>
    </location>
</feature>
<dbReference type="PANTHER" id="PTHR22911:SF76">
    <property type="entry name" value="EAMA DOMAIN-CONTAINING PROTEIN"/>
    <property type="match status" value="1"/>
</dbReference>
<feature type="transmembrane region" description="Helical" evidence="2">
    <location>
        <begin position="341"/>
        <end position="362"/>
    </location>
</feature>